<dbReference type="OrthoDB" id="687732at2759"/>
<protein>
    <submittedName>
        <fullName evidence="2">Uncharacterized protein</fullName>
    </submittedName>
</protein>
<gene>
    <name evidence="2" type="ORF">ZOSMA_125G00650</name>
</gene>
<evidence type="ECO:0000313" key="3">
    <source>
        <dbReference type="Proteomes" id="UP000036987"/>
    </source>
</evidence>
<dbReference type="OMA" id="CNTIVII"/>
<dbReference type="PANTHER" id="PTHR33133">
    <property type="entry name" value="OS08G0107100 PROTEIN-RELATED"/>
    <property type="match status" value="1"/>
</dbReference>
<dbReference type="AlphaFoldDB" id="A0A0K9Q013"/>
<evidence type="ECO:0000256" key="1">
    <source>
        <dbReference type="SAM" id="Phobius"/>
    </source>
</evidence>
<dbReference type="PANTHER" id="PTHR33133:SF3">
    <property type="entry name" value="TRANSMEMBRANE PROTEIN"/>
    <property type="match status" value="1"/>
</dbReference>
<feature type="transmembrane region" description="Helical" evidence="1">
    <location>
        <begin position="94"/>
        <end position="119"/>
    </location>
</feature>
<keyword evidence="1" id="KW-1133">Transmembrane helix</keyword>
<evidence type="ECO:0000313" key="2">
    <source>
        <dbReference type="EMBL" id="KMZ74601.1"/>
    </source>
</evidence>
<comment type="caution">
    <text evidence="2">The sequence shown here is derived from an EMBL/GenBank/DDBJ whole genome shotgun (WGS) entry which is preliminary data.</text>
</comment>
<dbReference type="GO" id="GO:0016020">
    <property type="term" value="C:membrane"/>
    <property type="evidence" value="ECO:0000318"/>
    <property type="project" value="GO_Central"/>
</dbReference>
<dbReference type="EMBL" id="LFYR01000277">
    <property type="protein sequence ID" value="KMZ74601.1"/>
    <property type="molecule type" value="Genomic_DNA"/>
</dbReference>
<dbReference type="Proteomes" id="UP000036987">
    <property type="component" value="Unassembled WGS sequence"/>
</dbReference>
<accession>A0A0K9Q013</accession>
<feature type="transmembrane region" description="Helical" evidence="1">
    <location>
        <begin position="273"/>
        <end position="295"/>
    </location>
</feature>
<organism evidence="2 3">
    <name type="scientific">Zostera marina</name>
    <name type="common">Eelgrass</name>
    <dbReference type="NCBI Taxonomy" id="29655"/>
    <lineage>
        <taxon>Eukaryota</taxon>
        <taxon>Viridiplantae</taxon>
        <taxon>Streptophyta</taxon>
        <taxon>Embryophyta</taxon>
        <taxon>Tracheophyta</taxon>
        <taxon>Spermatophyta</taxon>
        <taxon>Magnoliopsida</taxon>
        <taxon>Liliopsida</taxon>
        <taxon>Zosteraceae</taxon>
        <taxon>Zostera</taxon>
    </lineage>
</organism>
<sequence>MERKGRKKMEGETKQIIRTTVYTFFRNYHSFTSVVVLLAFPASASILLSQPILPAFPDLFLSILSRIRLLLHAAGIPTSSEFSVAVNVKFAQIIFTYVLSLPFTITFLLLAKACVIAIVCRSSSSGLVSSSLGFYLSLLWTNLCGSFTILTANAAVFSILFIIFNIADLLLPIISPNFNLAVLTAGAVLYSLVISHVTVVCNLAVVITGVENRGGFLQLLKAFLLVRRRPAIALTLTLFGSIAVASTEALFYYRIMKPYRLIIPLVPSILFEAVFIAYLRSIVVVLDVIATCVFYNKFGSDKLPEFVEQSTATVGRNKI</sequence>
<feature type="transmembrane region" description="Helical" evidence="1">
    <location>
        <begin position="187"/>
        <end position="210"/>
    </location>
</feature>
<reference evidence="3" key="1">
    <citation type="journal article" date="2016" name="Nature">
        <title>The genome of the seagrass Zostera marina reveals angiosperm adaptation to the sea.</title>
        <authorList>
            <person name="Olsen J.L."/>
            <person name="Rouze P."/>
            <person name="Verhelst B."/>
            <person name="Lin Y.-C."/>
            <person name="Bayer T."/>
            <person name="Collen J."/>
            <person name="Dattolo E."/>
            <person name="De Paoli E."/>
            <person name="Dittami S."/>
            <person name="Maumus F."/>
            <person name="Michel G."/>
            <person name="Kersting A."/>
            <person name="Lauritano C."/>
            <person name="Lohaus R."/>
            <person name="Toepel M."/>
            <person name="Tonon T."/>
            <person name="Vanneste K."/>
            <person name="Amirebrahimi M."/>
            <person name="Brakel J."/>
            <person name="Bostroem C."/>
            <person name="Chovatia M."/>
            <person name="Grimwood J."/>
            <person name="Jenkins J.W."/>
            <person name="Jueterbock A."/>
            <person name="Mraz A."/>
            <person name="Stam W.T."/>
            <person name="Tice H."/>
            <person name="Bornberg-Bauer E."/>
            <person name="Green P.J."/>
            <person name="Pearson G.A."/>
            <person name="Procaccini G."/>
            <person name="Duarte C.M."/>
            <person name="Schmutz J."/>
            <person name="Reusch T.B.H."/>
            <person name="Van de Peer Y."/>
        </authorList>
    </citation>
    <scope>NUCLEOTIDE SEQUENCE [LARGE SCALE GENOMIC DNA]</scope>
    <source>
        <strain evidence="3">cv. Finnish</strain>
    </source>
</reference>
<feature type="transmembrane region" description="Helical" evidence="1">
    <location>
        <begin position="28"/>
        <end position="48"/>
    </location>
</feature>
<name>A0A0K9Q013_ZOSMR</name>
<proteinExistence type="predicted"/>
<keyword evidence="3" id="KW-1185">Reference proteome</keyword>
<keyword evidence="1" id="KW-0812">Transmembrane</keyword>
<keyword evidence="1" id="KW-0472">Membrane</keyword>
<feature type="transmembrane region" description="Helical" evidence="1">
    <location>
        <begin position="231"/>
        <end position="253"/>
    </location>
</feature>